<gene>
    <name evidence="7" type="primary">crtI</name>
    <name evidence="7" type="ORF">LQ318_02660</name>
</gene>
<dbReference type="InterPro" id="IPR036188">
    <property type="entry name" value="FAD/NAD-bd_sf"/>
</dbReference>
<keyword evidence="4 5" id="KW-0560">Oxidoreductase</keyword>
<evidence type="ECO:0000259" key="6">
    <source>
        <dbReference type="Pfam" id="PF01593"/>
    </source>
</evidence>
<feature type="domain" description="Amine oxidase" evidence="6">
    <location>
        <begin position="10"/>
        <end position="480"/>
    </location>
</feature>
<dbReference type="RefSeq" id="WP_265787302.1">
    <property type="nucleotide sequence ID" value="NZ_BAABRS010000001.1"/>
</dbReference>
<evidence type="ECO:0000256" key="2">
    <source>
        <dbReference type="ARBA" id="ARBA00006046"/>
    </source>
</evidence>
<comment type="pathway">
    <text evidence="1 5">Carotenoid biosynthesis.</text>
</comment>
<dbReference type="Gene3D" id="3.50.50.60">
    <property type="entry name" value="FAD/NAD(P)-binding domain"/>
    <property type="match status" value="2"/>
</dbReference>
<comment type="caution">
    <text evidence="7">The sequence shown here is derived from an EMBL/GenBank/DDBJ whole genome shotgun (WGS) entry which is preliminary data.</text>
</comment>
<evidence type="ECO:0000256" key="4">
    <source>
        <dbReference type="ARBA" id="ARBA00023002"/>
    </source>
</evidence>
<reference evidence="7 8" key="1">
    <citation type="submission" date="2021-11" db="EMBL/GenBank/DDBJ databases">
        <title>Aliifidinibius sp. nov., a new bacterium isolated from saline soil.</title>
        <authorList>
            <person name="Galisteo C."/>
            <person name="De La Haba R."/>
            <person name="Sanchez-Porro C."/>
            <person name="Ventosa A."/>
        </authorList>
    </citation>
    <scope>NUCLEOTIDE SEQUENCE [LARGE SCALE GENOMIC DNA]</scope>
    <source>
        <strain evidence="7 8">KACC 190600</strain>
    </source>
</reference>
<dbReference type="PANTHER" id="PTHR43734:SF7">
    <property type="entry name" value="4,4'-DIAPONEUROSPORENE OXYGENASE"/>
    <property type="match status" value="1"/>
</dbReference>
<dbReference type="EMBL" id="JAJNDC010000001">
    <property type="protein sequence ID" value="MCW9711795.1"/>
    <property type="molecule type" value="Genomic_DNA"/>
</dbReference>
<evidence type="ECO:0000313" key="7">
    <source>
        <dbReference type="EMBL" id="MCW9711795.1"/>
    </source>
</evidence>
<dbReference type="InterPro" id="IPR002937">
    <property type="entry name" value="Amino_oxidase"/>
</dbReference>
<keyword evidence="8" id="KW-1185">Reference proteome</keyword>
<dbReference type="Pfam" id="PF01593">
    <property type="entry name" value="Amino_oxidase"/>
    <property type="match status" value="1"/>
</dbReference>
<protein>
    <submittedName>
        <fullName evidence="7">Phytoene desaturase</fullName>
    </submittedName>
</protein>
<name>A0ABT3PVC7_9BACT</name>
<dbReference type="InterPro" id="IPR014105">
    <property type="entry name" value="Carotenoid/retinoid_OxRdtase"/>
</dbReference>
<evidence type="ECO:0000313" key="8">
    <source>
        <dbReference type="Proteomes" id="UP001207337"/>
    </source>
</evidence>
<accession>A0ABT3PVC7</accession>
<dbReference type="SUPFAM" id="SSF51905">
    <property type="entry name" value="FAD/NAD(P)-binding domain"/>
    <property type="match status" value="1"/>
</dbReference>
<comment type="similarity">
    <text evidence="2 5">Belongs to the carotenoid/retinoid oxidoreductase family.</text>
</comment>
<keyword evidence="3 5" id="KW-0125">Carotenoid biosynthesis</keyword>
<proteinExistence type="inferred from homology"/>
<dbReference type="NCBIfam" id="TIGR02734">
    <property type="entry name" value="crtI_fam"/>
    <property type="match status" value="1"/>
</dbReference>
<dbReference type="PROSITE" id="PS51257">
    <property type="entry name" value="PROKAR_LIPOPROTEIN"/>
    <property type="match status" value="1"/>
</dbReference>
<evidence type="ECO:0000256" key="3">
    <source>
        <dbReference type="ARBA" id="ARBA00022746"/>
    </source>
</evidence>
<organism evidence="7 8">
    <name type="scientific">Fodinibius salicampi</name>
    <dbReference type="NCBI Taxonomy" id="1920655"/>
    <lineage>
        <taxon>Bacteria</taxon>
        <taxon>Pseudomonadati</taxon>
        <taxon>Balneolota</taxon>
        <taxon>Balneolia</taxon>
        <taxon>Balneolales</taxon>
        <taxon>Balneolaceae</taxon>
        <taxon>Fodinibius</taxon>
    </lineage>
</organism>
<dbReference type="PANTHER" id="PTHR43734">
    <property type="entry name" value="PHYTOENE DESATURASE"/>
    <property type="match status" value="1"/>
</dbReference>
<dbReference type="Proteomes" id="UP001207337">
    <property type="component" value="Unassembled WGS sequence"/>
</dbReference>
<evidence type="ECO:0000256" key="1">
    <source>
        <dbReference type="ARBA" id="ARBA00004829"/>
    </source>
</evidence>
<evidence type="ECO:0000256" key="5">
    <source>
        <dbReference type="RuleBase" id="RU362075"/>
    </source>
</evidence>
<sequence>MKVIVIGSGLGGLSIACLLASQGHDITILEKNDAIGGKINEVQTGGFRFDTGPSLLTMPFILESLFERCGYKLQEFLTIETVNPICRYFYKNGTQFDCYQDSAANISQIKEFAQGDVEVYQDFMNHSQDLYQKTKDSFLFNPLYGITDLSSLKLTDFLHIDAFQTVAESVDTQFTSSELKKFFKRFTTYNGSSPYQAPATLNVIPHVELSLGGYYIKNGMYALIKALHALATKLGVNIATNTPIRRIRLQGKRASGVEGDNQEFYPADIVISNADACETYLNLLNTADSSWLNRTKIEQAEPSCSGFVLLLGLDKQYEQLTHHNIFFSSNYKREFHQIFNQKIMPDDPTIYIANTSHSDPDHAPPGGSNLFVLVNAPYLSNAYHWEEKESQYQNFLINELSQRGLTNLNDHIRFSQTITPRDFYSKYRSNKGSIYGTSSNSKLAAFLRPANKSRSIDGLYLVGGSTHPGGGIPLVTLSAFHAFELIQRYE</sequence>